<protein>
    <submittedName>
        <fullName evidence="2">Uncharacterized protein</fullName>
    </submittedName>
</protein>
<dbReference type="AlphaFoldDB" id="G0UWN0"/>
<evidence type="ECO:0000313" key="2">
    <source>
        <dbReference type="EMBL" id="CCC93796.1"/>
    </source>
</evidence>
<dbReference type="InterPro" id="IPR036520">
    <property type="entry name" value="UPF0759_sf"/>
</dbReference>
<dbReference type="Pfam" id="PF01904">
    <property type="entry name" value="DUF72"/>
    <property type="match status" value="1"/>
</dbReference>
<gene>
    <name evidence="2" type="ORF">TCIL3000_10_5620</name>
</gene>
<dbReference type="PROSITE" id="PS51257">
    <property type="entry name" value="PROKAR_LIPOPROTEIN"/>
    <property type="match status" value="1"/>
</dbReference>
<sequence>MKAFSTEDVRALVSQRQSGPNHAISLGCLRLRTHACVEEMEVGVFLGMDAHLLSFSLGTYSLHLLVVACPYAIKFICDFFLICPLLTPLLFIRFCASNDIYFSANPKPEEGGMRQRNGDFVPACDAMPSGGGSTFRPQRVVQRGAKDNVVVDSPYGSDRALYGWGDLFHRLRRAVVPGYPNIHIGVSSLNAVPGKDRRMKTLITQYQRKFNCVEHCYTFHNVGDEAMWDSWREFSLLPTQTPVSASSSRRTSGQLRMSANRGSTDGEGIVRKRGRESHSGDATEKVEASLGYDDDNDSAVNCEQRPPPFMYAIKANRYLTHTRMLAMDEATEEHVMSFFAGRCTMLGRSLGPVLLQLPPQFAKTSEHMKRIELLAARLPKGIRVAVEFRHVSWYVEETWQLLRRIRWAQVVVRYHDTPTGSVPVDVGVPFMYVRLHGAIGLHVGDYGPTLLSLWAERIAEFVRGPCAGMGGANQSEEREVFFFFNNSDSHVGGATSSVVDATFLAEKLQQLLPKADAGAKVVECIDISSRSCSCDTDDVVCISDTIDIRD</sequence>
<feature type="region of interest" description="Disordered" evidence="1">
    <location>
        <begin position="242"/>
        <end position="288"/>
    </location>
</feature>
<reference evidence="2" key="1">
    <citation type="journal article" date="2012" name="Proc. Natl. Acad. Sci. U.S.A.">
        <title>Antigenic diversity is generated by distinct evolutionary mechanisms in African trypanosome species.</title>
        <authorList>
            <person name="Jackson A.P."/>
            <person name="Berry A."/>
            <person name="Aslett M."/>
            <person name="Allison H.C."/>
            <person name="Burton P."/>
            <person name="Vavrova-Anderson J."/>
            <person name="Brown R."/>
            <person name="Browne H."/>
            <person name="Corton N."/>
            <person name="Hauser H."/>
            <person name="Gamble J."/>
            <person name="Gilderthorp R."/>
            <person name="Marcello L."/>
            <person name="McQuillan J."/>
            <person name="Otto T.D."/>
            <person name="Quail M.A."/>
            <person name="Sanders M.J."/>
            <person name="van Tonder A."/>
            <person name="Ginger M.L."/>
            <person name="Field M.C."/>
            <person name="Barry J.D."/>
            <person name="Hertz-Fowler C."/>
            <person name="Berriman M."/>
        </authorList>
    </citation>
    <scope>NUCLEOTIDE SEQUENCE</scope>
    <source>
        <strain evidence="2">IL3000</strain>
    </source>
</reference>
<dbReference type="SUPFAM" id="SSF117396">
    <property type="entry name" value="TM1631-like"/>
    <property type="match status" value="2"/>
</dbReference>
<dbReference type="InterPro" id="IPR002763">
    <property type="entry name" value="DUF72"/>
</dbReference>
<accession>G0UWN0</accession>
<name>G0UWN0_TRYCI</name>
<dbReference type="PANTHER" id="PTHR30348:SF4">
    <property type="entry name" value="DUF72 DOMAIN-CONTAINING PROTEIN"/>
    <property type="match status" value="1"/>
</dbReference>
<dbReference type="Gene3D" id="3.20.20.410">
    <property type="entry name" value="Protein of unknown function UPF0759"/>
    <property type="match status" value="1"/>
</dbReference>
<proteinExistence type="predicted"/>
<dbReference type="VEuPathDB" id="TriTrypDB:TcIL3000_10_5620"/>
<dbReference type="PANTHER" id="PTHR30348">
    <property type="entry name" value="UNCHARACTERIZED PROTEIN YECE"/>
    <property type="match status" value="1"/>
</dbReference>
<feature type="compositionally biased region" description="Polar residues" evidence="1">
    <location>
        <begin position="242"/>
        <end position="263"/>
    </location>
</feature>
<feature type="compositionally biased region" description="Basic and acidic residues" evidence="1">
    <location>
        <begin position="276"/>
        <end position="287"/>
    </location>
</feature>
<evidence type="ECO:0000256" key="1">
    <source>
        <dbReference type="SAM" id="MobiDB-lite"/>
    </source>
</evidence>
<organism evidence="2">
    <name type="scientific">Trypanosoma congolense (strain IL3000)</name>
    <dbReference type="NCBI Taxonomy" id="1068625"/>
    <lineage>
        <taxon>Eukaryota</taxon>
        <taxon>Discoba</taxon>
        <taxon>Euglenozoa</taxon>
        <taxon>Kinetoplastea</taxon>
        <taxon>Metakinetoplastina</taxon>
        <taxon>Trypanosomatida</taxon>
        <taxon>Trypanosomatidae</taxon>
        <taxon>Trypanosoma</taxon>
        <taxon>Nannomonas</taxon>
    </lineage>
</organism>
<dbReference type="EMBL" id="HE575323">
    <property type="protein sequence ID" value="CCC93796.1"/>
    <property type="molecule type" value="Genomic_DNA"/>
</dbReference>